<keyword evidence="8" id="KW-0749">Sporulation</keyword>
<dbReference type="GO" id="GO:0000155">
    <property type="term" value="F:phosphorelay sensor kinase activity"/>
    <property type="evidence" value="ECO:0007669"/>
    <property type="project" value="InterPro"/>
</dbReference>
<dbReference type="EMBL" id="LWSG01000046">
    <property type="protein sequence ID" value="OAS82080.1"/>
    <property type="molecule type" value="Genomic_DNA"/>
</dbReference>
<dbReference type="InterPro" id="IPR013655">
    <property type="entry name" value="PAS_fold_3"/>
</dbReference>
<dbReference type="Pfam" id="PF08447">
    <property type="entry name" value="PAS_3"/>
    <property type="match status" value="2"/>
</dbReference>
<dbReference type="InterPro" id="IPR003661">
    <property type="entry name" value="HisK_dim/P_dom"/>
</dbReference>
<dbReference type="Pfam" id="PF00512">
    <property type="entry name" value="HisKA"/>
    <property type="match status" value="1"/>
</dbReference>
<dbReference type="RefSeq" id="WP_066340530.1">
    <property type="nucleotide sequence ID" value="NZ_LWSG01000046.1"/>
</dbReference>
<dbReference type="GO" id="GO:0005524">
    <property type="term" value="F:ATP binding"/>
    <property type="evidence" value="ECO:0007669"/>
    <property type="project" value="UniProtKB-KW"/>
</dbReference>
<comment type="catalytic activity">
    <reaction evidence="1">
        <text>ATP + protein L-histidine = ADP + protein N-phospho-L-histidine.</text>
        <dbReference type="EC" id="2.7.13.3"/>
    </reaction>
</comment>
<dbReference type="InterPro" id="IPR005467">
    <property type="entry name" value="His_kinase_dom"/>
</dbReference>
<dbReference type="InterPro" id="IPR001610">
    <property type="entry name" value="PAC"/>
</dbReference>
<dbReference type="NCBIfam" id="TIGR00229">
    <property type="entry name" value="sensory_box"/>
    <property type="match status" value="2"/>
</dbReference>
<evidence type="ECO:0000313" key="13">
    <source>
        <dbReference type="EMBL" id="OAS82080.1"/>
    </source>
</evidence>
<evidence type="ECO:0000256" key="8">
    <source>
        <dbReference type="ARBA" id="ARBA00022969"/>
    </source>
</evidence>
<feature type="domain" description="Histidine kinase" evidence="10">
    <location>
        <begin position="270"/>
        <end position="472"/>
    </location>
</feature>
<organism evidence="13 14">
    <name type="scientific">Metabacillus litoralis</name>
    <dbReference type="NCBI Taxonomy" id="152268"/>
    <lineage>
        <taxon>Bacteria</taxon>
        <taxon>Bacillati</taxon>
        <taxon>Bacillota</taxon>
        <taxon>Bacilli</taxon>
        <taxon>Bacillales</taxon>
        <taxon>Bacillaceae</taxon>
        <taxon>Metabacillus</taxon>
    </lineage>
</organism>
<protein>
    <recommendedName>
        <fullName evidence="2">histidine kinase</fullName>
        <ecNumber evidence="2">2.7.13.3</ecNumber>
    </recommendedName>
</protein>
<dbReference type="FunFam" id="1.10.287.130:FF:000040">
    <property type="entry name" value="PAS domain-containing sensor histidine kinase"/>
    <property type="match status" value="1"/>
</dbReference>
<feature type="domain" description="PAS" evidence="11">
    <location>
        <begin position="131"/>
        <end position="201"/>
    </location>
</feature>
<keyword evidence="9" id="KW-0902">Two-component regulatory system</keyword>
<evidence type="ECO:0000259" key="12">
    <source>
        <dbReference type="PROSITE" id="PS50113"/>
    </source>
</evidence>
<dbReference type="Proteomes" id="UP000078534">
    <property type="component" value="Unassembled WGS sequence"/>
</dbReference>
<keyword evidence="6" id="KW-0418">Kinase</keyword>
<evidence type="ECO:0000256" key="9">
    <source>
        <dbReference type="ARBA" id="ARBA00023012"/>
    </source>
</evidence>
<dbReference type="Gene3D" id="1.10.287.130">
    <property type="match status" value="1"/>
</dbReference>
<evidence type="ECO:0000256" key="2">
    <source>
        <dbReference type="ARBA" id="ARBA00012438"/>
    </source>
</evidence>
<dbReference type="STRING" id="152268.A6K24_13555"/>
<sequence>MIIDSSIYEQVFMQSRIPQIIFEDGFHHIIINKAFYEFLGYTKEEWQELSIKDISHPDDYELDLDLFHEMVTGQRQYYQMEKRYFHKSGEVVWGSLNVSFINDPTQKQQCFLAQVLDITEQKNLEKFLSKKEQKYRLLAENSSDVINLHSMNGNFVYISPSIKQILGYDPEELIDKTPYTIIHPEDISEVKKKHSEVLTNTDPVLTTYRARKKDGMYIWIESNMRSVLNEQTGESEGIISVSRDIGKRLETDNLLRKSDKLAVVGQLAAAVAHEIRNPLTSVKGFMQLFSNTKECNEDFIKIVLDELDRVEAIISEFLTMSRPHQDKFELIKVDELLRQVIQLSQTQALLINKEINYTVITEIPVINGDANSLKQVFINIIQNALDALDEKGSVTVELSASESTLFIHIIDNGCGIPEERLTNIGEPFYSTKEKGTGLGLMTSFKIIENHKGKLKIESTVGEGTRVSISLPL</sequence>
<dbReference type="PROSITE" id="PS50113">
    <property type="entry name" value="PAC"/>
    <property type="match status" value="2"/>
</dbReference>
<feature type="domain" description="PAS" evidence="11">
    <location>
        <begin position="31"/>
        <end position="74"/>
    </location>
</feature>
<evidence type="ECO:0000256" key="1">
    <source>
        <dbReference type="ARBA" id="ARBA00000085"/>
    </source>
</evidence>
<keyword evidence="7" id="KW-0067">ATP-binding</keyword>
<feature type="domain" description="PAC" evidence="12">
    <location>
        <begin position="204"/>
        <end position="257"/>
    </location>
</feature>
<dbReference type="SMART" id="SM00388">
    <property type="entry name" value="HisKA"/>
    <property type="match status" value="1"/>
</dbReference>
<dbReference type="InterPro" id="IPR004358">
    <property type="entry name" value="Sig_transdc_His_kin-like_C"/>
</dbReference>
<dbReference type="InterPro" id="IPR003594">
    <property type="entry name" value="HATPase_dom"/>
</dbReference>
<dbReference type="SMART" id="SM00091">
    <property type="entry name" value="PAS"/>
    <property type="match status" value="2"/>
</dbReference>
<dbReference type="InterPro" id="IPR000700">
    <property type="entry name" value="PAS-assoc_C"/>
</dbReference>
<keyword evidence="3" id="KW-0597">Phosphoprotein</keyword>
<reference evidence="14" key="1">
    <citation type="submission" date="2016-04" db="EMBL/GenBank/DDBJ databases">
        <authorList>
            <person name="Lyu Z."/>
            <person name="Lyu W."/>
        </authorList>
    </citation>
    <scope>NUCLEOTIDE SEQUENCE [LARGE SCALE GENOMIC DNA]</scope>
    <source>
        <strain evidence="14">C44</strain>
    </source>
</reference>
<dbReference type="PANTHER" id="PTHR43065">
    <property type="entry name" value="SENSOR HISTIDINE KINASE"/>
    <property type="match status" value="1"/>
</dbReference>
<evidence type="ECO:0000256" key="3">
    <source>
        <dbReference type="ARBA" id="ARBA00022553"/>
    </source>
</evidence>
<feature type="domain" description="PAC" evidence="12">
    <location>
        <begin position="78"/>
        <end position="130"/>
    </location>
</feature>
<dbReference type="PRINTS" id="PR00344">
    <property type="entry name" value="BCTRLSENSOR"/>
</dbReference>
<evidence type="ECO:0000313" key="14">
    <source>
        <dbReference type="Proteomes" id="UP000078534"/>
    </source>
</evidence>
<name>A0A179SMB6_9BACI</name>
<dbReference type="CDD" id="cd00082">
    <property type="entry name" value="HisKA"/>
    <property type="match status" value="1"/>
</dbReference>
<evidence type="ECO:0000256" key="4">
    <source>
        <dbReference type="ARBA" id="ARBA00022679"/>
    </source>
</evidence>
<evidence type="ECO:0000256" key="7">
    <source>
        <dbReference type="ARBA" id="ARBA00022840"/>
    </source>
</evidence>
<dbReference type="InterPro" id="IPR000014">
    <property type="entry name" value="PAS"/>
</dbReference>
<evidence type="ECO:0000256" key="5">
    <source>
        <dbReference type="ARBA" id="ARBA00022741"/>
    </source>
</evidence>
<dbReference type="SMART" id="SM00387">
    <property type="entry name" value="HATPase_c"/>
    <property type="match status" value="1"/>
</dbReference>
<dbReference type="InterPro" id="IPR035965">
    <property type="entry name" value="PAS-like_dom_sf"/>
</dbReference>
<gene>
    <name evidence="13" type="ORF">A6K24_13555</name>
</gene>
<dbReference type="AlphaFoldDB" id="A0A179SMB6"/>
<dbReference type="SMART" id="SM00086">
    <property type="entry name" value="PAC"/>
    <property type="match status" value="2"/>
</dbReference>
<evidence type="ECO:0000256" key="6">
    <source>
        <dbReference type="ARBA" id="ARBA00022777"/>
    </source>
</evidence>
<keyword evidence="14" id="KW-1185">Reference proteome</keyword>
<dbReference type="InterPro" id="IPR036890">
    <property type="entry name" value="HATPase_C_sf"/>
</dbReference>
<proteinExistence type="predicted"/>
<dbReference type="InterPro" id="IPR036097">
    <property type="entry name" value="HisK_dim/P_sf"/>
</dbReference>
<dbReference type="PROSITE" id="PS50112">
    <property type="entry name" value="PAS"/>
    <property type="match status" value="2"/>
</dbReference>
<keyword evidence="5" id="KW-0547">Nucleotide-binding</keyword>
<comment type="caution">
    <text evidence="13">The sequence shown here is derived from an EMBL/GenBank/DDBJ whole genome shotgun (WGS) entry which is preliminary data.</text>
</comment>
<accession>A0A179SMB6</accession>
<dbReference type="Pfam" id="PF02518">
    <property type="entry name" value="HATPase_c"/>
    <property type="match status" value="1"/>
</dbReference>
<dbReference type="CDD" id="cd00130">
    <property type="entry name" value="PAS"/>
    <property type="match status" value="2"/>
</dbReference>
<dbReference type="SUPFAM" id="SSF47384">
    <property type="entry name" value="Homodimeric domain of signal transducing histidine kinase"/>
    <property type="match status" value="1"/>
</dbReference>
<dbReference type="Gene3D" id="3.30.450.20">
    <property type="entry name" value="PAS domain"/>
    <property type="match status" value="2"/>
</dbReference>
<dbReference type="Gene3D" id="3.30.565.10">
    <property type="entry name" value="Histidine kinase-like ATPase, C-terminal domain"/>
    <property type="match status" value="1"/>
</dbReference>
<dbReference type="PROSITE" id="PS50109">
    <property type="entry name" value="HIS_KIN"/>
    <property type="match status" value="1"/>
</dbReference>
<keyword evidence="4" id="KW-0808">Transferase</keyword>
<dbReference type="SUPFAM" id="SSF55874">
    <property type="entry name" value="ATPase domain of HSP90 chaperone/DNA topoisomerase II/histidine kinase"/>
    <property type="match status" value="1"/>
</dbReference>
<evidence type="ECO:0000259" key="10">
    <source>
        <dbReference type="PROSITE" id="PS50109"/>
    </source>
</evidence>
<dbReference type="EC" id="2.7.13.3" evidence="2"/>
<dbReference type="GO" id="GO:0030435">
    <property type="term" value="P:sporulation resulting in formation of a cellular spore"/>
    <property type="evidence" value="ECO:0007669"/>
    <property type="project" value="UniProtKB-KW"/>
</dbReference>
<dbReference type="SUPFAM" id="SSF55785">
    <property type="entry name" value="PYP-like sensor domain (PAS domain)"/>
    <property type="match status" value="2"/>
</dbReference>
<dbReference type="PANTHER" id="PTHR43065:SF34">
    <property type="entry name" value="SPORULATION KINASE A"/>
    <property type="match status" value="1"/>
</dbReference>
<evidence type="ECO:0000259" key="11">
    <source>
        <dbReference type="PROSITE" id="PS50112"/>
    </source>
</evidence>